<comment type="similarity">
    <text evidence="5">Belongs to the YqgF HJR family.</text>
</comment>
<gene>
    <name evidence="7" type="ORF">A3B87_03635</name>
</gene>
<reference evidence="7 8" key="1">
    <citation type="journal article" date="2016" name="Nat. Commun.">
        <title>Thousands of microbial genomes shed light on interconnected biogeochemical processes in an aquifer system.</title>
        <authorList>
            <person name="Anantharaman K."/>
            <person name="Brown C.T."/>
            <person name="Hug L.A."/>
            <person name="Sharon I."/>
            <person name="Castelle C.J."/>
            <person name="Probst A.J."/>
            <person name="Thomas B.C."/>
            <person name="Singh A."/>
            <person name="Wilkins M.J."/>
            <person name="Karaoz U."/>
            <person name="Brodie E.L."/>
            <person name="Williams K.H."/>
            <person name="Hubbard S.S."/>
            <person name="Banfield J.F."/>
        </authorList>
    </citation>
    <scope>NUCLEOTIDE SEQUENCE [LARGE SCALE GENOMIC DNA]</scope>
</reference>
<dbReference type="NCBIfam" id="TIGR00250">
    <property type="entry name" value="RNAse_H_YqgF"/>
    <property type="match status" value="1"/>
</dbReference>
<dbReference type="GO" id="GO:0005829">
    <property type="term" value="C:cytosol"/>
    <property type="evidence" value="ECO:0007669"/>
    <property type="project" value="TreeGrafter"/>
</dbReference>
<dbReference type="STRING" id="1798561.A3B87_03635"/>
<dbReference type="InterPro" id="IPR012337">
    <property type="entry name" value="RNaseH-like_sf"/>
</dbReference>
<dbReference type="PANTHER" id="PTHR33317:SF4">
    <property type="entry name" value="POLYNUCLEOTIDYL TRANSFERASE, RIBONUCLEASE H-LIKE SUPERFAMILY PROTEIN"/>
    <property type="match status" value="1"/>
</dbReference>
<dbReference type="Gene3D" id="3.30.420.140">
    <property type="entry name" value="YqgF/RNase H-like domain"/>
    <property type="match status" value="1"/>
</dbReference>
<evidence type="ECO:0000259" key="6">
    <source>
        <dbReference type="SMART" id="SM00732"/>
    </source>
</evidence>
<keyword evidence="1 5" id="KW-0963">Cytoplasm</keyword>
<dbReference type="InterPro" id="IPR006641">
    <property type="entry name" value="YqgF/RNaseH-like_dom"/>
</dbReference>
<evidence type="ECO:0000256" key="5">
    <source>
        <dbReference type="HAMAP-Rule" id="MF_00651"/>
    </source>
</evidence>
<keyword evidence="2 5" id="KW-0690">Ribosome biogenesis</keyword>
<dbReference type="InterPro" id="IPR005227">
    <property type="entry name" value="YqgF"/>
</dbReference>
<evidence type="ECO:0000256" key="3">
    <source>
        <dbReference type="ARBA" id="ARBA00022722"/>
    </source>
</evidence>
<evidence type="ECO:0000256" key="1">
    <source>
        <dbReference type="ARBA" id="ARBA00022490"/>
    </source>
</evidence>
<dbReference type="Pfam" id="PF03652">
    <property type="entry name" value="RuvX"/>
    <property type="match status" value="1"/>
</dbReference>
<evidence type="ECO:0000313" key="7">
    <source>
        <dbReference type="EMBL" id="OGG87071.1"/>
    </source>
</evidence>
<dbReference type="AlphaFoldDB" id="A0A1F6FMK7"/>
<organism evidence="7 8">
    <name type="scientific">Candidatus Kuenenbacteria bacterium RIFCSPHIGHO2_02_FULL_39_13</name>
    <dbReference type="NCBI Taxonomy" id="1798561"/>
    <lineage>
        <taxon>Bacteria</taxon>
        <taxon>Candidatus Kueneniibacteriota</taxon>
    </lineage>
</organism>
<dbReference type="EMBL" id="MFMW01000022">
    <property type="protein sequence ID" value="OGG87071.1"/>
    <property type="molecule type" value="Genomic_DNA"/>
</dbReference>
<dbReference type="InterPro" id="IPR037027">
    <property type="entry name" value="YqgF/RNaseH-like_dom_sf"/>
</dbReference>
<dbReference type="GO" id="GO:0004518">
    <property type="term" value="F:nuclease activity"/>
    <property type="evidence" value="ECO:0007669"/>
    <property type="project" value="UniProtKB-KW"/>
</dbReference>
<evidence type="ECO:0000256" key="4">
    <source>
        <dbReference type="ARBA" id="ARBA00022801"/>
    </source>
</evidence>
<dbReference type="EC" id="3.1.-.-" evidence="5"/>
<feature type="domain" description="YqgF/RNase H-like" evidence="6">
    <location>
        <begin position="3"/>
        <end position="101"/>
    </location>
</feature>
<keyword evidence="4 5" id="KW-0378">Hydrolase</keyword>
<comment type="function">
    <text evidence="5">Could be a nuclease involved in processing of the 5'-end of pre-16S rRNA.</text>
</comment>
<comment type="caution">
    <text evidence="7">The sequence shown here is derived from an EMBL/GenBank/DDBJ whole genome shotgun (WGS) entry which is preliminary data.</text>
</comment>
<dbReference type="PANTHER" id="PTHR33317">
    <property type="entry name" value="POLYNUCLEOTIDYL TRANSFERASE, RIBONUCLEASE H-LIKE SUPERFAMILY PROTEIN"/>
    <property type="match status" value="1"/>
</dbReference>
<dbReference type="GO" id="GO:0016788">
    <property type="term" value="F:hydrolase activity, acting on ester bonds"/>
    <property type="evidence" value="ECO:0007669"/>
    <property type="project" value="UniProtKB-UniRule"/>
</dbReference>
<dbReference type="GO" id="GO:0000967">
    <property type="term" value="P:rRNA 5'-end processing"/>
    <property type="evidence" value="ECO:0007669"/>
    <property type="project" value="UniProtKB-UniRule"/>
</dbReference>
<comment type="subcellular location">
    <subcellularLocation>
        <location evidence="5">Cytoplasm</location>
    </subcellularLocation>
</comment>
<dbReference type="HAMAP" id="MF_00651">
    <property type="entry name" value="Nuclease_YqgF"/>
    <property type="match status" value="1"/>
</dbReference>
<evidence type="ECO:0000313" key="8">
    <source>
        <dbReference type="Proteomes" id="UP000179136"/>
    </source>
</evidence>
<dbReference type="SUPFAM" id="SSF53098">
    <property type="entry name" value="Ribonuclease H-like"/>
    <property type="match status" value="1"/>
</dbReference>
<dbReference type="Proteomes" id="UP000179136">
    <property type="component" value="Unassembled WGS sequence"/>
</dbReference>
<name>A0A1F6FMK7_9BACT</name>
<accession>A0A1F6FMK7</accession>
<keyword evidence="3 5" id="KW-0540">Nuclease</keyword>
<dbReference type="CDD" id="cd16964">
    <property type="entry name" value="YqgF"/>
    <property type="match status" value="1"/>
</dbReference>
<proteinExistence type="inferred from homology"/>
<dbReference type="SMART" id="SM00732">
    <property type="entry name" value="YqgFc"/>
    <property type="match status" value="1"/>
</dbReference>
<protein>
    <recommendedName>
        <fullName evidence="5">Putative pre-16S rRNA nuclease</fullName>
        <ecNumber evidence="5">3.1.-.-</ecNumber>
    </recommendedName>
</protein>
<sequence length="129" mass="14601">MKARILGIDYGTKNIGLALSDQEQKQAFVYDTLKVSGKLFNEIKDLCDREEIDKIVVGLPLGMKREYTDKTNEVVCFIEELEAVTKLIVKTEDERLSTVEGEKFSGGHGRDESAARVILQSYLDRKDNQ</sequence>
<evidence type="ECO:0000256" key="2">
    <source>
        <dbReference type="ARBA" id="ARBA00022517"/>
    </source>
</evidence>